<protein>
    <recommendedName>
        <fullName evidence="2">DUF1273 domain-containing protein</fullName>
    </recommendedName>
</protein>
<reference evidence="1" key="1">
    <citation type="journal article" date="2015" name="Nature">
        <title>Complex archaea that bridge the gap between prokaryotes and eukaryotes.</title>
        <authorList>
            <person name="Spang A."/>
            <person name="Saw J.H."/>
            <person name="Jorgensen S.L."/>
            <person name="Zaremba-Niedzwiedzka K."/>
            <person name="Martijn J."/>
            <person name="Lind A.E."/>
            <person name="van Eijk R."/>
            <person name="Schleper C."/>
            <person name="Guy L."/>
            <person name="Ettema T.J."/>
        </authorList>
    </citation>
    <scope>NUCLEOTIDE SEQUENCE</scope>
</reference>
<sequence>MYKIGIIGSGPERLDDRGKVRRSIGRLVDHLAIQYGEDSVVFSVEAKIGIGLWTAEECIDREYKYHLFLPYSLEDTCEHWYEDQQRMLKNQYDRMYSLTICNQKYTHKALIDSSNFIVVYWAGNKAEKVCKAIKYAFEHNKIVLDGFNDLRLMTNQDVRKNRKIWKKK</sequence>
<gene>
    <name evidence="1" type="ORF">LCGC14_0790720</name>
</gene>
<accession>A0A0F9SZP7</accession>
<dbReference type="EMBL" id="LAZR01002088">
    <property type="protein sequence ID" value="KKN34728.1"/>
    <property type="molecule type" value="Genomic_DNA"/>
</dbReference>
<dbReference type="SUPFAM" id="SSF102405">
    <property type="entry name" value="MCP/YpsA-like"/>
    <property type="match status" value="1"/>
</dbReference>
<name>A0A0F9SZP7_9ZZZZ</name>
<proteinExistence type="predicted"/>
<organism evidence="1">
    <name type="scientific">marine sediment metagenome</name>
    <dbReference type="NCBI Taxonomy" id="412755"/>
    <lineage>
        <taxon>unclassified sequences</taxon>
        <taxon>metagenomes</taxon>
        <taxon>ecological metagenomes</taxon>
    </lineage>
</organism>
<evidence type="ECO:0008006" key="2">
    <source>
        <dbReference type="Google" id="ProtNLM"/>
    </source>
</evidence>
<evidence type="ECO:0000313" key="1">
    <source>
        <dbReference type="EMBL" id="KKN34728.1"/>
    </source>
</evidence>
<dbReference type="AlphaFoldDB" id="A0A0F9SZP7"/>
<dbReference type="Gene3D" id="3.40.50.450">
    <property type="match status" value="1"/>
</dbReference>
<comment type="caution">
    <text evidence="1">The sequence shown here is derived from an EMBL/GenBank/DDBJ whole genome shotgun (WGS) entry which is preliminary data.</text>
</comment>